<evidence type="ECO:0000313" key="3">
    <source>
        <dbReference type="Proteomes" id="UP000250235"/>
    </source>
</evidence>
<reference evidence="2 3" key="1">
    <citation type="journal article" date="2015" name="Proc. Natl. Acad. Sci. U.S.A.">
        <title>The resurrection genome of Boea hygrometrica: A blueprint for survival of dehydration.</title>
        <authorList>
            <person name="Xiao L."/>
            <person name="Yang G."/>
            <person name="Zhang L."/>
            <person name="Yang X."/>
            <person name="Zhao S."/>
            <person name="Ji Z."/>
            <person name="Zhou Q."/>
            <person name="Hu M."/>
            <person name="Wang Y."/>
            <person name="Chen M."/>
            <person name="Xu Y."/>
            <person name="Jin H."/>
            <person name="Xiao X."/>
            <person name="Hu G."/>
            <person name="Bao F."/>
            <person name="Hu Y."/>
            <person name="Wan P."/>
            <person name="Li L."/>
            <person name="Deng X."/>
            <person name="Kuang T."/>
            <person name="Xiang C."/>
            <person name="Zhu J.K."/>
            <person name="Oliver M.J."/>
            <person name="He Y."/>
        </authorList>
    </citation>
    <scope>NUCLEOTIDE SEQUENCE [LARGE SCALE GENOMIC DNA]</scope>
    <source>
        <strain evidence="3">cv. XS01</strain>
    </source>
</reference>
<gene>
    <name evidence="2" type="ORF">F511_27289</name>
</gene>
<feature type="region of interest" description="Disordered" evidence="1">
    <location>
        <begin position="531"/>
        <end position="596"/>
    </location>
</feature>
<evidence type="ECO:0000313" key="2">
    <source>
        <dbReference type="EMBL" id="KZV50070.1"/>
    </source>
</evidence>
<feature type="region of interest" description="Disordered" evidence="1">
    <location>
        <begin position="27"/>
        <end position="58"/>
    </location>
</feature>
<sequence>MHRYMSLNDKVGGEEVADVPRVKRTPVKKVVSKKRPAVATAAEPVGKKKRTSKSKSVSAQDNLEILPVAQEAVPIQIIEPTPAAPAEQPPVPKRKIQKRKRRLVLGSDDDIVEQPAAEVSSKNTVGEPAVEVAGETVVEESTLANVLEEQQKETVVENIAEPVSEPAVEDVANTDVAETAVIESGVGEQAALRVDELEQWFNLSYEEFHAHDAGQPVVTASYTDEDMETVEEMETEVVEQSADEAMSLEDILMTIPVECPLPSANVEITPITLGESIFLGSMKETVTRPVYPRFQRLIRGRLPFRKDTQLRYQEVSESIDESYFDKEALILSWAETDSTRAALNRRMYILTKYRELLIRKFLVARKINFFLGEGSSATDLKVLEMLSDLHMFVVEYLKVQTMAHGIRWEKTKVLCKIDHVERVFLDSLPEQNETFRGLFKHSRQEAQNDNNALSLALKDVQTQNVILSTDLEATRKEVKDLKAALSKDFDDKLADIRNEHLEFRIETHGQLASLGIHLAELIAFLTKGIDDKKGEDSSSRRPQPPPDDQSRPSGGSGGSGNRADEQSRPFGSGTRESGSQGESQRKETVVDPQKEGDQVSTRSVLGKWVYLITLAMSLFDLQDVCIAIGSLAILDLPMVVDLIGIYGLKGPYCTLTTTNWFLQELSVIPRGSWRDVSRRFTIIRWASPKL</sequence>
<feature type="compositionally biased region" description="Basic and acidic residues" evidence="1">
    <location>
        <begin position="583"/>
        <end position="596"/>
    </location>
</feature>
<feature type="compositionally biased region" description="Basic residues" evidence="1">
    <location>
        <begin position="27"/>
        <end position="36"/>
    </location>
</feature>
<organism evidence="2 3">
    <name type="scientific">Dorcoceras hygrometricum</name>
    <dbReference type="NCBI Taxonomy" id="472368"/>
    <lineage>
        <taxon>Eukaryota</taxon>
        <taxon>Viridiplantae</taxon>
        <taxon>Streptophyta</taxon>
        <taxon>Embryophyta</taxon>
        <taxon>Tracheophyta</taxon>
        <taxon>Spermatophyta</taxon>
        <taxon>Magnoliopsida</taxon>
        <taxon>eudicotyledons</taxon>
        <taxon>Gunneridae</taxon>
        <taxon>Pentapetalae</taxon>
        <taxon>asterids</taxon>
        <taxon>lamiids</taxon>
        <taxon>Lamiales</taxon>
        <taxon>Gesneriaceae</taxon>
        <taxon>Didymocarpoideae</taxon>
        <taxon>Trichosporeae</taxon>
        <taxon>Loxocarpinae</taxon>
        <taxon>Dorcoceras</taxon>
    </lineage>
</organism>
<name>A0A2Z7CSJ7_9LAMI</name>
<dbReference type="Proteomes" id="UP000250235">
    <property type="component" value="Unassembled WGS sequence"/>
</dbReference>
<proteinExistence type="predicted"/>
<accession>A0A2Z7CSJ7</accession>
<dbReference type="AlphaFoldDB" id="A0A2Z7CSJ7"/>
<keyword evidence="3" id="KW-1185">Reference proteome</keyword>
<protein>
    <submittedName>
        <fullName evidence="2">Uncharacterized protein</fullName>
    </submittedName>
</protein>
<evidence type="ECO:0000256" key="1">
    <source>
        <dbReference type="SAM" id="MobiDB-lite"/>
    </source>
</evidence>
<dbReference type="EMBL" id="KQ992557">
    <property type="protein sequence ID" value="KZV50070.1"/>
    <property type="molecule type" value="Genomic_DNA"/>
</dbReference>